<name>A0AAG5DF67_ANOAO</name>
<sequence length="158" mass="18362">MPARLQQHPRRSEPSVLILFRCHLSNDLTHRGWRNSLAAHRWRVVVTSCVRNSMYTQARARTHKHNLSLCDHYLLLPTTVNTTSITTNYYCFLLPPGGPVAFSGGLPPPVQNLHSVWEQNQCKRKSYPFGPSVRLPAAIVRLEPWRLRQWWCRAKKKK</sequence>
<evidence type="ECO:0000313" key="1">
    <source>
        <dbReference type="EnsemblMetazoa" id="ENSAATROPP009811"/>
    </source>
</evidence>
<keyword evidence="2" id="KW-1185">Reference proteome</keyword>
<dbReference type="Proteomes" id="UP000075880">
    <property type="component" value="Unassembled WGS sequence"/>
</dbReference>
<reference evidence="1" key="1">
    <citation type="submission" date="2024-04" db="UniProtKB">
        <authorList>
            <consortium name="EnsemblMetazoa"/>
        </authorList>
    </citation>
    <scope>IDENTIFICATION</scope>
    <source>
        <strain evidence="1">EBRO</strain>
    </source>
</reference>
<evidence type="ECO:0000313" key="2">
    <source>
        <dbReference type="Proteomes" id="UP000075880"/>
    </source>
</evidence>
<organism evidence="1 2">
    <name type="scientific">Anopheles atroparvus</name>
    <name type="common">European mosquito</name>
    <dbReference type="NCBI Taxonomy" id="41427"/>
    <lineage>
        <taxon>Eukaryota</taxon>
        <taxon>Metazoa</taxon>
        <taxon>Ecdysozoa</taxon>
        <taxon>Arthropoda</taxon>
        <taxon>Hexapoda</taxon>
        <taxon>Insecta</taxon>
        <taxon>Pterygota</taxon>
        <taxon>Neoptera</taxon>
        <taxon>Endopterygota</taxon>
        <taxon>Diptera</taxon>
        <taxon>Nematocera</taxon>
        <taxon>Culicoidea</taxon>
        <taxon>Culicidae</taxon>
        <taxon>Anophelinae</taxon>
        <taxon>Anopheles</taxon>
    </lineage>
</organism>
<dbReference type="EnsemblMetazoa" id="ENSAATROPT010874">
    <property type="protein sequence ID" value="ENSAATROPP009811"/>
    <property type="gene ID" value="ENSAATROPG008847"/>
</dbReference>
<dbReference type="AlphaFoldDB" id="A0AAG5DF67"/>
<accession>A0AAG5DF67</accession>
<protein>
    <submittedName>
        <fullName evidence="1">Uncharacterized protein</fullName>
    </submittedName>
</protein>
<proteinExistence type="predicted"/>